<keyword evidence="7" id="KW-1185">Reference proteome</keyword>
<reference evidence="6 7" key="1">
    <citation type="submission" date="2024-08" db="EMBL/GenBank/DDBJ databases">
        <authorList>
            <person name="Ishaq N."/>
        </authorList>
    </citation>
    <scope>NUCLEOTIDE SEQUENCE [LARGE SCALE GENOMIC DNA]</scope>
    <source>
        <strain evidence="6 7">JCM 30400</strain>
    </source>
</reference>
<evidence type="ECO:0000256" key="2">
    <source>
        <dbReference type="ARBA" id="ARBA00023015"/>
    </source>
</evidence>
<dbReference type="InterPro" id="IPR058163">
    <property type="entry name" value="LysR-type_TF_proteobact-type"/>
</dbReference>
<keyword evidence="2" id="KW-0805">Transcription regulation</keyword>
<evidence type="ECO:0000259" key="5">
    <source>
        <dbReference type="PROSITE" id="PS50931"/>
    </source>
</evidence>
<evidence type="ECO:0000256" key="3">
    <source>
        <dbReference type="ARBA" id="ARBA00023125"/>
    </source>
</evidence>
<proteinExistence type="inferred from homology"/>
<evidence type="ECO:0000313" key="6">
    <source>
        <dbReference type="EMBL" id="MFA0792444.1"/>
    </source>
</evidence>
<sequence length="301" mass="34550">MNKLHALEAYCLVCEKQNFTAAARELGISAAMVGKYIKQLEEELGCLLVMRNTRKVSVTEAGENYYRQVSPLLKKLDAANQAMSEYNQEPKGRLSISTSIELGSQYFSSLIATYREFYPQVFLDFHLSNEPIDLLDKKIDLVFRIAPELPDSSYIVQSIAKTKLALWASDSYINKNGLPENMESLKKHQLLFFSHSVRGDHWLFRDKNEIKKIKLPWVWQSNNGRILNEAAAEGQGIIQAPYYSVKSYVESGQLFEILPEFTIKPLTVFALYPHRCELSLKVKTFINMAKSHFKLHHSEQF</sequence>
<dbReference type="PANTHER" id="PTHR30537">
    <property type="entry name" value="HTH-TYPE TRANSCRIPTIONAL REGULATOR"/>
    <property type="match status" value="1"/>
</dbReference>
<dbReference type="Pfam" id="PF03466">
    <property type="entry name" value="LysR_substrate"/>
    <property type="match status" value="1"/>
</dbReference>
<keyword evidence="3" id="KW-0238">DNA-binding</keyword>
<dbReference type="SUPFAM" id="SSF53850">
    <property type="entry name" value="Periplasmic binding protein-like II"/>
    <property type="match status" value="1"/>
</dbReference>
<dbReference type="InterPro" id="IPR000847">
    <property type="entry name" value="LysR_HTH_N"/>
</dbReference>
<dbReference type="SUPFAM" id="SSF46785">
    <property type="entry name" value="Winged helix' DNA-binding domain"/>
    <property type="match status" value="1"/>
</dbReference>
<dbReference type="EMBL" id="JBGMEL010000025">
    <property type="protein sequence ID" value="MFA0792444.1"/>
    <property type="molecule type" value="Genomic_DNA"/>
</dbReference>
<organism evidence="6 7">
    <name type="scientific">Microbulbifer echini</name>
    <dbReference type="NCBI Taxonomy" id="1529067"/>
    <lineage>
        <taxon>Bacteria</taxon>
        <taxon>Pseudomonadati</taxon>
        <taxon>Pseudomonadota</taxon>
        <taxon>Gammaproteobacteria</taxon>
        <taxon>Cellvibrionales</taxon>
        <taxon>Microbulbiferaceae</taxon>
        <taxon>Microbulbifer</taxon>
    </lineage>
</organism>
<evidence type="ECO:0000256" key="1">
    <source>
        <dbReference type="ARBA" id="ARBA00009437"/>
    </source>
</evidence>
<dbReference type="CDD" id="cd08422">
    <property type="entry name" value="PBP2_CrgA_like"/>
    <property type="match status" value="1"/>
</dbReference>
<dbReference type="Gene3D" id="3.40.190.290">
    <property type="match status" value="1"/>
</dbReference>
<keyword evidence="4" id="KW-0804">Transcription</keyword>
<comment type="similarity">
    <text evidence="1">Belongs to the LysR transcriptional regulatory family.</text>
</comment>
<dbReference type="RefSeq" id="WP_371844815.1">
    <property type="nucleotide sequence ID" value="NZ_JBGMEL010000025.1"/>
</dbReference>
<evidence type="ECO:0000256" key="4">
    <source>
        <dbReference type="ARBA" id="ARBA00023163"/>
    </source>
</evidence>
<dbReference type="InterPro" id="IPR036388">
    <property type="entry name" value="WH-like_DNA-bd_sf"/>
</dbReference>
<dbReference type="InterPro" id="IPR005119">
    <property type="entry name" value="LysR_subst-bd"/>
</dbReference>
<dbReference type="InterPro" id="IPR036390">
    <property type="entry name" value="WH_DNA-bd_sf"/>
</dbReference>
<dbReference type="Proteomes" id="UP001569414">
    <property type="component" value="Unassembled WGS sequence"/>
</dbReference>
<dbReference type="PROSITE" id="PS50931">
    <property type="entry name" value="HTH_LYSR"/>
    <property type="match status" value="1"/>
</dbReference>
<feature type="domain" description="HTH lysR-type" evidence="5">
    <location>
        <begin position="1"/>
        <end position="59"/>
    </location>
</feature>
<dbReference type="Pfam" id="PF00126">
    <property type="entry name" value="HTH_1"/>
    <property type="match status" value="1"/>
</dbReference>
<gene>
    <name evidence="6" type="ORF">ACCI51_18045</name>
</gene>
<dbReference type="Gene3D" id="1.10.10.10">
    <property type="entry name" value="Winged helix-like DNA-binding domain superfamily/Winged helix DNA-binding domain"/>
    <property type="match status" value="1"/>
</dbReference>
<evidence type="ECO:0000313" key="7">
    <source>
        <dbReference type="Proteomes" id="UP001569414"/>
    </source>
</evidence>
<name>A0ABV4NSD1_9GAMM</name>
<accession>A0ABV4NSD1</accession>
<dbReference type="PANTHER" id="PTHR30537:SF5">
    <property type="entry name" value="HTH-TYPE TRANSCRIPTIONAL ACTIVATOR TTDR-RELATED"/>
    <property type="match status" value="1"/>
</dbReference>
<protein>
    <submittedName>
        <fullName evidence="6">LysR substrate-binding domain-containing protein</fullName>
    </submittedName>
</protein>
<comment type="caution">
    <text evidence="6">The sequence shown here is derived from an EMBL/GenBank/DDBJ whole genome shotgun (WGS) entry which is preliminary data.</text>
</comment>